<evidence type="ECO:0000313" key="8">
    <source>
        <dbReference type="EMBL" id="RHC16986.1"/>
    </source>
</evidence>
<evidence type="ECO:0000313" key="13">
    <source>
        <dbReference type="Proteomes" id="UP000284051"/>
    </source>
</evidence>
<dbReference type="EMBL" id="WGGT01000002">
    <property type="protein sequence ID" value="MVQ44781.1"/>
    <property type="molecule type" value="Genomic_DNA"/>
</dbReference>
<comment type="similarity">
    <text evidence="1">Belongs to the LysR transcriptional regulatory family.</text>
</comment>
<keyword evidence="4" id="KW-0804">Transcription</keyword>
<evidence type="ECO:0000256" key="3">
    <source>
        <dbReference type="ARBA" id="ARBA00023125"/>
    </source>
</evidence>
<evidence type="ECO:0000313" key="14">
    <source>
        <dbReference type="Proteomes" id="UP000478483"/>
    </source>
</evidence>
<evidence type="ECO:0000313" key="10">
    <source>
        <dbReference type="EMBL" id="RHN12141.1"/>
    </source>
</evidence>
<accession>A0A3R6DKY7</accession>
<dbReference type="InterPro" id="IPR005119">
    <property type="entry name" value="LysR_subst-bd"/>
</dbReference>
<dbReference type="EMBL" id="QRQN01000001">
    <property type="protein sequence ID" value="RHN12141.1"/>
    <property type="molecule type" value="Genomic_DNA"/>
</dbReference>
<dbReference type="GO" id="GO:0003700">
    <property type="term" value="F:DNA-binding transcription factor activity"/>
    <property type="evidence" value="ECO:0007669"/>
    <property type="project" value="InterPro"/>
</dbReference>
<protein>
    <submittedName>
        <fullName evidence="9">LysR family transcriptional regulator</fullName>
    </submittedName>
</protein>
<organism evidence="9 13">
    <name type="scientific">Roseburia intestinalis</name>
    <dbReference type="NCBI Taxonomy" id="166486"/>
    <lineage>
        <taxon>Bacteria</taxon>
        <taxon>Bacillati</taxon>
        <taxon>Bacillota</taxon>
        <taxon>Clostridia</taxon>
        <taxon>Lachnospirales</taxon>
        <taxon>Lachnospiraceae</taxon>
        <taxon>Roseburia</taxon>
    </lineage>
</organism>
<name>A0A3R6DKY7_9FIRM</name>
<evidence type="ECO:0000256" key="1">
    <source>
        <dbReference type="ARBA" id="ARBA00009437"/>
    </source>
</evidence>
<sequence>MYPVSERNFIMNQNLSSYRIFYTVANTGNISKAAKELYISQPAISKSIQKLEEGVGCKLFSRSSRGVVLTDEGKLLYDHVSSAFETLTLGEEKLKRSIELGVGHLKIGVSATLCKYLLLPYLQEFIRQNPHVSISITCQSTNETLELLEDNKIDIGLVGKPDNLKNIHFDFLEEIEDIFVCTKDYLRNLRARGVHKDQILTNSTLMLLDKNNMTRQYIDDYLSDNQIQVKESIDISSMDLLIDFARIGVGVACVIKSFVKEDLASGALVEIPLGIPIHKREVGFAYKTTTKPSKTLGEFIRFYKNF</sequence>
<dbReference type="Pfam" id="PF00126">
    <property type="entry name" value="HTH_1"/>
    <property type="match status" value="1"/>
</dbReference>
<evidence type="ECO:0000313" key="11">
    <source>
        <dbReference type="Proteomes" id="UP000283513"/>
    </source>
</evidence>
<dbReference type="EMBL" id="WNAJ01000002">
    <property type="protein sequence ID" value="MTR84036.1"/>
    <property type="molecule type" value="Genomic_DNA"/>
</dbReference>
<dbReference type="EMBL" id="QSHO01000007">
    <property type="protein sequence ID" value="RHC16986.1"/>
    <property type="molecule type" value="Genomic_DNA"/>
</dbReference>
<dbReference type="Gene3D" id="1.10.10.10">
    <property type="entry name" value="Winged helix-like DNA-binding domain superfamily/Winged helix DNA-binding domain"/>
    <property type="match status" value="1"/>
</dbReference>
<dbReference type="OrthoDB" id="9778774at2"/>
<reference evidence="6 14" key="2">
    <citation type="journal article" date="2019" name="Nat. Med.">
        <title>A library of human gut bacterial isolates paired with longitudinal multiomics data enables mechanistic microbiome research.</title>
        <authorList>
            <person name="Poyet M."/>
            <person name="Groussin M."/>
            <person name="Gibbons S.M."/>
            <person name="Avila-Pacheco J."/>
            <person name="Jiang X."/>
            <person name="Kearney S.M."/>
            <person name="Perrotta A.R."/>
            <person name="Berdy B."/>
            <person name="Zhao S."/>
            <person name="Lieberman T.D."/>
            <person name="Swanson P.K."/>
            <person name="Smith M."/>
            <person name="Roesemann S."/>
            <person name="Alexander J.E."/>
            <person name="Rich S.A."/>
            <person name="Livny J."/>
            <person name="Vlamakis H."/>
            <person name="Clish C."/>
            <person name="Bullock K."/>
            <person name="Deik A."/>
            <person name="Scott J."/>
            <person name="Pierce K.A."/>
            <person name="Xavier R.J."/>
            <person name="Alm E.J."/>
        </authorList>
    </citation>
    <scope>NUCLEOTIDE SEQUENCE [LARGE SCALE GENOMIC DNA]</scope>
    <source>
        <strain evidence="6 14">BIOML-A1</strain>
    </source>
</reference>
<dbReference type="InterPro" id="IPR000847">
    <property type="entry name" value="LysR_HTH_N"/>
</dbReference>
<dbReference type="FunFam" id="1.10.10.10:FF:000001">
    <property type="entry name" value="LysR family transcriptional regulator"/>
    <property type="match status" value="1"/>
</dbReference>
<dbReference type="Proteomes" id="UP000283586">
    <property type="component" value="Unassembled WGS sequence"/>
</dbReference>
<dbReference type="PANTHER" id="PTHR30126">
    <property type="entry name" value="HTH-TYPE TRANSCRIPTIONAL REGULATOR"/>
    <property type="match status" value="1"/>
</dbReference>
<proteinExistence type="inferred from homology"/>
<dbReference type="CDD" id="cd05466">
    <property type="entry name" value="PBP2_LTTR_substrate"/>
    <property type="match status" value="1"/>
</dbReference>
<evidence type="ECO:0000259" key="5">
    <source>
        <dbReference type="PROSITE" id="PS50931"/>
    </source>
</evidence>
<dbReference type="InterPro" id="IPR036388">
    <property type="entry name" value="WH-like_DNA-bd_sf"/>
</dbReference>
<evidence type="ECO:0000313" key="9">
    <source>
        <dbReference type="EMBL" id="RHG29664.1"/>
    </source>
</evidence>
<dbReference type="Proteomes" id="UP000479531">
    <property type="component" value="Unassembled WGS sequence"/>
</dbReference>
<dbReference type="Gene3D" id="3.40.190.290">
    <property type="match status" value="1"/>
</dbReference>
<dbReference type="SUPFAM" id="SSF46785">
    <property type="entry name" value="Winged helix' DNA-binding domain"/>
    <property type="match status" value="1"/>
</dbReference>
<reference evidence="7 15" key="3">
    <citation type="submission" date="2019-10" db="EMBL/GenBank/DDBJ databases">
        <title>Roseburia spp. ameliorate alcoholic fatty liver via restoration of gut barrier function.</title>
        <authorList>
            <person name="Seo B."/>
            <person name="Ko G."/>
        </authorList>
    </citation>
    <scope>NUCLEOTIDE SEQUENCE [LARGE SCALE GENOMIC DNA]</scope>
    <source>
        <strain evidence="7 15">SNUG30017</strain>
    </source>
</reference>
<dbReference type="GO" id="GO:0000976">
    <property type="term" value="F:transcription cis-regulatory region binding"/>
    <property type="evidence" value="ECO:0007669"/>
    <property type="project" value="TreeGrafter"/>
</dbReference>
<keyword evidence="2" id="KW-0805">Transcription regulation</keyword>
<dbReference type="InterPro" id="IPR036390">
    <property type="entry name" value="WH_DNA-bd_sf"/>
</dbReference>
<dbReference type="Proteomes" id="UP000284051">
    <property type="component" value="Unassembled WGS sequence"/>
</dbReference>
<dbReference type="Pfam" id="PF03466">
    <property type="entry name" value="LysR_substrate"/>
    <property type="match status" value="1"/>
</dbReference>
<evidence type="ECO:0000313" key="12">
    <source>
        <dbReference type="Proteomes" id="UP000283586"/>
    </source>
</evidence>
<keyword evidence="3" id="KW-0238">DNA-binding</keyword>
<dbReference type="PANTHER" id="PTHR30126:SF64">
    <property type="entry name" value="HTH-TYPE TRANSCRIPTIONAL REGULATOR CITR"/>
    <property type="match status" value="1"/>
</dbReference>
<dbReference type="Proteomes" id="UP000478483">
    <property type="component" value="Unassembled WGS sequence"/>
</dbReference>
<evidence type="ECO:0000256" key="2">
    <source>
        <dbReference type="ARBA" id="ARBA00023015"/>
    </source>
</evidence>
<evidence type="ECO:0000313" key="15">
    <source>
        <dbReference type="Proteomes" id="UP000479531"/>
    </source>
</evidence>
<dbReference type="PRINTS" id="PR00039">
    <property type="entry name" value="HTHLYSR"/>
</dbReference>
<gene>
    <name evidence="9" type="ORF">DW264_05565</name>
    <name evidence="8" type="ORF">DW856_08935</name>
    <name evidence="10" type="ORF">DWZ31_01430</name>
    <name evidence="7" type="ORF">GCK47_03390</name>
    <name evidence="6" type="ORF">GMD50_02995</name>
</gene>
<evidence type="ECO:0000256" key="4">
    <source>
        <dbReference type="ARBA" id="ARBA00023163"/>
    </source>
</evidence>
<evidence type="ECO:0000313" key="6">
    <source>
        <dbReference type="EMBL" id="MTR84036.1"/>
    </source>
</evidence>
<dbReference type="SUPFAM" id="SSF53850">
    <property type="entry name" value="Periplasmic binding protein-like II"/>
    <property type="match status" value="1"/>
</dbReference>
<dbReference type="AlphaFoldDB" id="A0A3R6DKY7"/>
<dbReference type="Proteomes" id="UP000283513">
    <property type="component" value="Unassembled WGS sequence"/>
</dbReference>
<reference evidence="11 12" key="1">
    <citation type="submission" date="2018-08" db="EMBL/GenBank/DDBJ databases">
        <title>A genome reference for cultivated species of the human gut microbiota.</title>
        <authorList>
            <person name="Zou Y."/>
            <person name="Xue W."/>
            <person name="Luo G."/>
        </authorList>
    </citation>
    <scope>NUCLEOTIDE SEQUENCE [LARGE SCALE GENOMIC DNA]</scope>
    <source>
        <strain evidence="10 12">AF31-21AC</strain>
        <strain evidence="9 13">AM22-21LB</strain>
        <strain evidence="8 11">AM37-1AC</strain>
    </source>
</reference>
<comment type="caution">
    <text evidence="9">The sequence shown here is derived from an EMBL/GenBank/DDBJ whole genome shotgun (WGS) entry which is preliminary data.</text>
</comment>
<dbReference type="PROSITE" id="PS50931">
    <property type="entry name" value="HTH_LYSR"/>
    <property type="match status" value="1"/>
</dbReference>
<feature type="domain" description="HTH lysR-type" evidence="5">
    <location>
        <begin position="19"/>
        <end position="70"/>
    </location>
</feature>
<evidence type="ECO:0000313" key="7">
    <source>
        <dbReference type="EMBL" id="MVQ44781.1"/>
    </source>
</evidence>
<dbReference type="EMBL" id="QRID01000004">
    <property type="protein sequence ID" value="RHG29664.1"/>
    <property type="molecule type" value="Genomic_DNA"/>
</dbReference>